<dbReference type="Proteomes" id="UP000678499">
    <property type="component" value="Unassembled WGS sequence"/>
</dbReference>
<evidence type="ECO:0000256" key="1">
    <source>
        <dbReference type="ARBA" id="ARBA00000952"/>
    </source>
</evidence>
<feature type="region of interest" description="Disordered" evidence="9">
    <location>
        <begin position="808"/>
        <end position="1005"/>
    </location>
</feature>
<dbReference type="GO" id="GO:0005737">
    <property type="term" value="C:cytoplasm"/>
    <property type="evidence" value="ECO:0007669"/>
    <property type="project" value="TreeGrafter"/>
</dbReference>
<dbReference type="EC" id="2.5.1.46" evidence="5"/>
<dbReference type="NCBIfam" id="TIGR00321">
    <property type="entry name" value="dhys"/>
    <property type="match status" value="1"/>
</dbReference>
<feature type="compositionally biased region" description="Pro residues" evidence="9">
    <location>
        <begin position="833"/>
        <end position="846"/>
    </location>
</feature>
<dbReference type="InterPro" id="IPR036982">
    <property type="entry name" value="Deoxyhypusine_synthase_sf"/>
</dbReference>
<feature type="region of interest" description="Disordered" evidence="9">
    <location>
        <begin position="540"/>
        <end position="574"/>
    </location>
</feature>
<dbReference type="AlphaFoldDB" id="A0A7R9BGK9"/>
<sequence length="1274" mass="137020">MTESAADAVFKKSDQLPESFERVKGYDFNSGVDYEALLESYRYSGFQATNFGLAVEEIRKMVNMVDEVSEHFSKLAERRVMTEDECKKAAFLEDDEFIRRKSGCTIFLGYTSNMSSCGVRDVIRFLVQHKLVDCLVTSAGGVEEDLIKCIAPTFLGDFSMAGKQLREKGINRIGNLLVPNDNYCKFESWITPILDSMRKEQLEEARTSITFGRSWTPSTFVERLGLEMNHDESICTWAARNKIPIFSPALTDGSIGDMLYFHSQKKPGMTMDIIRDICRINNMAIRAKKTGMLIVGGGLVKHHICNANLMRNGADFSVFLNTSSEYDGSDSGARPDEAVSWGKIRMSATPVKSLATIEAPKMVKSTAEWPFVDRLLPLSIVPKPDSRTASCVQASGWKLPNDNARGHGSGVNLSPTSGDGAGSGGRLARRARSFKDDLLERLTHVKTASSPTGDHNFPVMSASGSMKKPATASPALVAAAAAGAGFRPPQHQTPPGRPRNSRSRHGSTSRRDGRSTPTKDTLRKTSQKILKHFQDSVTSGIGSLSRNASTSASKEDVKAWTMSPPRSPNPAEIGNLQRKLSGALRYLKDAEEKGAWEQVPGAASVVLDTVYHILALVGDKLPNHQSAAIAVARNRVNVTVGELIKWSDDILLAHTECAAAASSIVAEVDVDLCAAAGARMPSLDSPAGEGWASSGQSSRTPSFSACVQPSLDSGCLVDALQDAVKCLVDTVEEKLAARDSSVSVDSSSDFDLDETRSDSSTRRSKLGAVKCSASVDWGESANKLSVPTEIVQRKSLPEIVMKTDVVVGSGGHHHHHHHHHHHNLHHRLHHQRPPTPPKRPPAPPMPEKSKLVHSHSSDSILDAGGRPVSGSLPYMTPPPPPPKPPPLSKDVLDSSLDSCVAPPLPPKRRQILNTIGGSPANPFSSSSLAYSAGNGQPPPLPPPRRTDIGGDPQAMLWRHERHSSSGEWKAASPSQAGPSSGGFFSGSGHQHHSHTPPPYLTSFDSTGSSSLVKARSCSWRRVSSGGNVSQSSSQSPLDDSMSACSGDSAFSTPMFSNRSFGDDERHMRSPTAALSASCDPFENLHAIAQELHQLSEMSVNPASTSTPKERRNLLGPPSAQGSNMAFVAMSASSSSSSFSSETRQMFAGGTVTTTASRYQASTTASSSMSLHPGATSAPPASPPPALPAKSRAPQAGPSHYDNLNLPRSKVCSPNTESSGGSFDDDWRPPLPPKKKHGTFIYLFCLAMVRIVFGVDRHRLSASLRLYVNCLFLIL</sequence>
<dbReference type="SUPFAM" id="SSF52467">
    <property type="entry name" value="DHS-like NAD/FAD-binding domain"/>
    <property type="match status" value="1"/>
</dbReference>
<dbReference type="Gene3D" id="3.40.910.10">
    <property type="entry name" value="Deoxyhypusine synthase"/>
    <property type="match status" value="1"/>
</dbReference>
<dbReference type="InterPro" id="IPR029035">
    <property type="entry name" value="DHS-like_NAD/FAD-binding_dom"/>
</dbReference>
<evidence type="ECO:0000256" key="8">
    <source>
        <dbReference type="ARBA" id="ARBA00023256"/>
    </source>
</evidence>
<dbReference type="FunFam" id="3.40.910.10:FF:000001">
    <property type="entry name" value="Probable deoxyhypusine synthase"/>
    <property type="match status" value="1"/>
</dbReference>
<keyword evidence="7" id="KW-0520">NAD</keyword>
<feature type="compositionally biased region" description="Low complexity" evidence="9">
    <location>
        <begin position="739"/>
        <end position="749"/>
    </location>
</feature>
<feature type="compositionally biased region" description="Basic residues" evidence="9">
    <location>
        <begin position="811"/>
        <end position="832"/>
    </location>
</feature>
<feature type="compositionally biased region" description="Pro residues" evidence="9">
    <location>
        <begin position="875"/>
        <end position="887"/>
    </location>
</feature>
<comment type="cofactor">
    <cofactor evidence="2">
        <name>NAD(+)</name>
        <dbReference type="ChEBI" id="CHEBI:57540"/>
    </cofactor>
</comment>
<feature type="compositionally biased region" description="Polar residues" evidence="9">
    <location>
        <begin position="911"/>
        <end position="929"/>
    </location>
</feature>
<comment type="pathway">
    <text evidence="3">Protein modification; eIF5A hypusination.</text>
</comment>
<comment type="catalytic activity">
    <reaction evidence="1">
        <text>[eIF5A protein]-L-lysine + spermidine = [eIF5A protein]-deoxyhypusine + propane-1,3-diamine</text>
        <dbReference type="Rhea" id="RHEA:33299"/>
        <dbReference type="Rhea" id="RHEA-COMP:10143"/>
        <dbReference type="Rhea" id="RHEA-COMP:10144"/>
        <dbReference type="ChEBI" id="CHEBI:29969"/>
        <dbReference type="ChEBI" id="CHEBI:57484"/>
        <dbReference type="ChEBI" id="CHEBI:57834"/>
        <dbReference type="ChEBI" id="CHEBI:82657"/>
        <dbReference type="EC" id="2.5.1.46"/>
    </reaction>
</comment>
<evidence type="ECO:0000256" key="2">
    <source>
        <dbReference type="ARBA" id="ARBA00001911"/>
    </source>
</evidence>
<feature type="region of interest" description="Disordered" evidence="9">
    <location>
        <begin position="483"/>
        <end position="525"/>
    </location>
</feature>
<evidence type="ECO:0000313" key="11">
    <source>
        <dbReference type="Proteomes" id="UP000678499"/>
    </source>
</evidence>
<keyword evidence="8" id="KW-0386">Hypusine biosynthesis</keyword>
<dbReference type="PANTHER" id="PTHR11703:SF0">
    <property type="entry name" value="DEOXYHYPUSINE SYNTHASE"/>
    <property type="match status" value="1"/>
</dbReference>
<feature type="region of interest" description="Disordered" evidence="9">
    <location>
        <begin position="1100"/>
        <end position="1121"/>
    </location>
</feature>
<dbReference type="Pfam" id="PF01916">
    <property type="entry name" value="DS"/>
    <property type="match status" value="1"/>
</dbReference>
<evidence type="ECO:0000256" key="5">
    <source>
        <dbReference type="ARBA" id="ARBA00012683"/>
    </source>
</evidence>
<dbReference type="EMBL" id="CAJPEX010000321">
    <property type="protein sequence ID" value="CAG0915075.1"/>
    <property type="molecule type" value="Genomic_DNA"/>
</dbReference>
<proteinExistence type="inferred from homology"/>
<protein>
    <recommendedName>
        <fullName evidence="5">deoxyhypusine synthase</fullName>
        <ecNumber evidence="5">2.5.1.46</ecNumber>
    </recommendedName>
</protein>
<dbReference type="EMBL" id="OA882358">
    <property type="protein sequence ID" value="CAD7274923.1"/>
    <property type="molecule type" value="Genomic_DNA"/>
</dbReference>
<dbReference type="OrthoDB" id="294378at2759"/>
<keyword evidence="11" id="KW-1185">Reference proteome</keyword>
<gene>
    <name evidence="10" type="ORF">NMOB1V02_LOCUS2735</name>
</gene>
<evidence type="ECO:0000256" key="9">
    <source>
        <dbReference type="SAM" id="MobiDB-lite"/>
    </source>
</evidence>
<organism evidence="10">
    <name type="scientific">Notodromas monacha</name>
    <dbReference type="NCBI Taxonomy" id="399045"/>
    <lineage>
        <taxon>Eukaryota</taxon>
        <taxon>Metazoa</taxon>
        <taxon>Ecdysozoa</taxon>
        <taxon>Arthropoda</taxon>
        <taxon>Crustacea</taxon>
        <taxon>Oligostraca</taxon>
        <taxon>Ostracoda</taxon>
        <taxon>Podocopa</taxon>
        <taxon>Podocopida</taxon>
        <taxon>Cypridocopina</taxon>
        <taxon>Cypridoidea</taxon>
        <taxon>Cyprididae</taxon>
        <taxon>Notodromas</taxon>
    </lineage>
</organism>
<feature type="compositionally biased region" description="Low complexity" evidence="9">
    <location>
        <begin position="1022"/>
        <end position="1035"/>
    </location>
</feature>
<evidence type="ECO:0000256" key="4">
    <source>
        <dbReference type="ARBA" id="ARBA00009892"/>
    </source>
</evidence>
<evidence type="ECO:0000256" key="3">
    <source>
        <dbReference type="ARBA" id="ARBA00005041"/>
    </source>
</evidence>
<name>A0A7R9BGK9_9CRUS</name>
<evidence type="ECO:0000256" key="6">
    <source>
        <dbReference type="ARBA" id="ARBA00022679"/>
    </source>
</evidence>
<feature type="compositionally biased region" description="Basic residues" evidence="9">
    <location>
        <begin position="499"/>
        <end position="508"/>
    </location>
</feature>
<feature type="compositionally biased region" description="Polar residues" evidence="9">
    <location>
        <begin position="1211"/>
        <end position="1220"/>
    </location>
</feature>
<accession>A0A7R9BGK9</accession>
<feature type="region of interest" description="Disordered" evidence="9">
    <location>
        <begin position="738"/>
        <end position="765"/>
    </location>
</feature>
<reference evidence="10" key="1">
    <citation type="submission" date="2020-11" db="EMBL/GenBank/DDBJ databases">
        <authorList>
            <person name="Tran Van P."/>
        </authorList>
    </citation>
    <scope>NUCLEOTIDE SEQUENCE</scope>
</reference>
<keyword evidence="6" id="KW-0808">Transferase</keyword>
<feature type="region of interest" description="Disordered" evidence="9">
    <location>
        <begin position="1022"/>
        <end position="1044"/>
    </location>
</feature>
<feature type="region of interest" description="Disordered" evidence="9">
    <location>
        <begin position="444"/>
        <end position="468"/>
    </location>
</feature>
<dbReference type="GO" id="GO:0034038">
    <property type="term" value="F:deoxyhypusine synthase activity"/>
    <property type="evidence" value="ECO:0007669"/>
    <property type="project" value="UniProtKB-EC"/>
</dbReference>
<feature type="region of interest" description="Disordered" evidence="9">
    <location>
        <begin position="402"/>
        <end position="427"/>
    </location>
</feature>
<feature type="region of interest" description="Disordered" evidence="9">
    <location>
        <begin position="1157"/>
        <end position="1229"/>
    </location>
</feature>
<evidence type="ECO:0000256" key="7">
    <source>
        <dbReference type="ARBA" id="ARBA00023027"/>
    </source>
</evidence>
<comment type="similarity">
    <text evidence="4">Belongs to the deoxyhypusine synthase family.</text>
</comment>
<dbReference type="InterPro" id="IPR002773">
    <property type="entry name" value="Deoxyhypusine_synthase"/>
</dbReference>
<feature type="compositionally biased region" description="Polar residues" evidence="9">
    <location>
        <begin position="540"/>
        <end position="552"/>
    </location>
</feature>
<evidence type="ECO:0000313" key="10">
    <source>
        <dbReference type="EMBL" id="CAD7274923.1"/>
    </source>
</evidence>
<feature type="compositionally biased region" description="Polar residues" evidence="9">
    <location>
        <begin position="1157"/>
        <end position="1169"/>
    </location>
</feature>
<dbReference type="PANTHER" id="PTHR11703">
    <property type="entry name" value="DEOXYHYPUSINE SYNTHASE"/>
    <property type="match status" value="1"/>
</dbReference>